<accession>X1KK04</accession>
<reference evidence="1" key="1">
    <citation type="journal article" date="2014" name="Front. Microbiol.">
        <title>High frequency of phylogenetically diverse reductive dehalogenase-homologous genes in deep subseafloor sedimentary metagenomes.</title>
        <authorList>
            <person name="Kawai M."/>
            <person name="Futagami T."/>
            <person name="Toyoda A."/>
            <person name="Takaki Y."/>
            <person name="Nishi S."/>
            <person name="Hori S."/>
            <person name="Arai W."/>
            <person name="Tsubouchi T."/>
            <person name="Morono Y."/>
            <person name="Uchiyama I."/>
            <person name="Ito T."/>
            <person name="Fujiyama A."/>
            <person name="Inagaki F."/>
            <person name="Takami H."/>
        </authorList>
    </citation>
    <scope>NUCLEOTIDE SEQUENCE</scope>
    <source>
        <strain evidence="1">Expedition CK06-06</strain>
    </source>
</reference>
<gene>
    <name evidence="1" type="ORF">S06H3_19559</name>
</gene>
<name>X1KK04_9ZZZZ</name>
<organism evidence="1">
    <name type="scientific">marine sediment metagenome</name>
    <dbReference type="NCBI Taxonomy" id="412755"/>
    <lineage>
        <taxon>unclassified sequences</taxon>
        <taxon>metagenomes</taxon>
        <taxon>ecological metagenomes</taxon>
    </lineage>
</organism>
<proteinExistence type="predicted"/>
<dbReference type="AlphaFoldDB" id="X1KK04"/>
<comment type="caution">
    <text evidence="1">The sequence shown here is derived from an EMBL/GenBank/DDBJ whole genome shotgun (WGS) entry which is preliminary data.</text>
</comment>
<sequence length="54" mass="6490">MDDKEKFMKDTIKLILETDNLRAEILIIHLAIEQIINKIIEKNFTKPEYIFKNI</sequence>
<protein>
    <submittedName>
        <fullName evidence="1">Uncharacterized protein</fullName>
    </submittedName>
</protein>
<evidence type="ECO:0000313" key="1">
    <source>
        <dbReference type="EMBL" id="GAI07008.1"/>
    </source>
</evidence>
<dbReference type="EMBL" id="BARV01010024">
    <property type="protein sequence ID" value="GAI07008.1"/>
    <property type="molecule type" value="Genomic_DNA"/>
</dbReference>